<dbReference type="Proteomes" id="UP001485459">
    <property type="component" value="Chromosome"/>
</dbReference>
<feature type="transmembrane region" description="Helical" evidence="1">
    <location>
        <begin position="281"/>
        <end position="298"/>
    </location>
</feature>
<dbReference type="EMBL" id="CP149822">
    <property type="protein sequence ID" value="WZN43783.1"/>
    <property type="molecule type" value="Genomic_DNA"/>
</dbReference>
<keyword evidence="1" id="KW-0472">Membrane</keyword>
<accession>A0ABZ2YVR7</accession>
<evidence type="ECO:0000256" key="1">
    <source>
        <dbReference type="SAM" id="Phobius"/>
    </source>
</evidence>
<dbReference type="InterPro" id="IPR025646">
    <property type="entry name" value="DUF4350"/>
</dbReference>
<dbReference type="RefSeq" id="WP_341838578.1">
    <property type="nucleotide sequence ID" value="NZ_CP149822.1"/>
</dbReference>
<evidence type="ECO:0000313" key="3">
    <source>
        <dbReference type="EMBL" id="WZN43783.1"/>
    </source>
</evidence>
<gene>
    <name evidence="3" type="ORF">WJU16_12175</name>
</gene>
<feature type="domain" description="DUF4350" evidence="2">
    <location>
        <begin position="51"/>
        <end position="235"/>
    </location>
</feature>
<keyword evidence="1" id="KW-1133">Transmembrane helix</keyword>
<keyword evidence="4" id="KW-1185">Reference proteome</keyword>
<protein>
    <submittedName>
        <fullName evidence="3">DUF4350 domain-containing protein</fullName>
    </submittedName>
</protein>
<keyword evidence="1" id="KW-0812">Transmembrane</keyword>
<evidence type="ECO:0000259" key="2">
    <source>
        <dbReference type="Pfam" id="PF14258"/>
    </source>
</evidence>
<reference evidence="4" key="1">
    <citation type="submission" date="2024-03" db="EMBL/GenBank/DDBJ databases">
        <title>Chitinophaga horti sp. nov., isolated from garden soil.</title>
        <authorList>
            <person name="Lee D.S."/>
            <person name="Han D.M."/>
            <person name="Baek J.H."/>
            <person name="Choi D.G."/>
            <person name="Jeon J.H."/>
            <person name="Jeon C.O."/>
        </authorList>
    </citation>
    <scope>NUCLEOTIDE SEQUENCE [LARGE SCALE GENOMIC DNA]</scope>
    <source>
        <strain evidence="4">GPA1</strain>
    </source>
</reference>
<organism evidence="3 4">
    <name type="scientific">Chitinophaga pollutisoli</name>
    <dbReference type="NCBI Taxonomy" id="3133966"/>
    <lineage>
        <taxon>Bacteria</taxon>
        <taxon>Pseudomonadati</taxon>
        <taxon>Bacteroidota</taxon>
        <taxon>Chitinophagia</taxon>
        <taxon>Chitinophagales</taxon>
        <taxon>Chitinophagaceae</taxon>
        <taxon>Chitinophaga</taxon>
    </lineage>
</organism>
<sequence>MTKRIIIIGLAAAVVVLFLLLLMGISHRVAPASQQGVDPRYLRTAVHYGNKNTSPYGGKAAFSLLDKYFNGRAPRLTTRPFTHTYRKTKSLEGSNSVYIAVASRLYITEQDAVDMSAFVAAGNQLFLAVESTDSLLENTFGFSTTESTWEILPASAVQRFVNPAFSPDTVFSGKGIPMNSHLVLEDSDSAVITVLGNNAKHQPNFFRIQHGDGQLFVLLNPMTWTNSWLLENDNVQSLTWQMAYLRMHADHVYWDEFYKYQKVRRTSDNFSDMQVMLKHPPLRWALWLALLLVALYIFSESKRRQRIIPAMPVLRNNSIDFAETLGRLYYLHHNNTNLAQKMAQHLLEYIRQHYFLNTAQINAEFISGLARKSGHPREFIEGMMQMVVEVRLGGDVDDEYLHTFYNSIYQFYQKTK</sequence>
<evidence type="ECO:0000313" key="4">
    <source>
        <dbReference type="Proteomes" id="UP001485459"/>
    </source>
</evidence>
<proteinExistence type="predicted"/>
<dbReference type="Pfam" id="PF14258">
    <property type="entry name" value="DUF4350"/>
    <property type="match status" value="1"/>
</dbReference>
<name>A0ABZ2YVR7_9BACT</name>